<protein>
    <submittedName>
        <fullName evidence="1">Uncharacterized protein</fullName>
    </submittedName>
</protein>
<accession>A0A976UAH4</accession>
<keyword evidence="2" id="KW-1185">Reference proteome</keyword>
<evidence type="ECO:0000313" key="1">
    <source>
        <dbReference type="EMBL" id="UVF62313.1"/>
    </source>
</evidence>
<proteinExistence type="predicted"/>
<evidence type="ECO:0000313" key="2">
    <source>
        <dbReference type="Proteomes" id="UP001156919"/>
    </source>
</evidence>
<organism evidence="1 2">
    <name type="scientific">Nitrososphaeria virus YSH_462411</name>
    <dbReference type="NCBI Taxonomy" id="3071321"/>
    <lineage>
        <taxon>Viruses</taxon>
        <taxon>Duplodnaviria</taxon>
        <taxon>Heunggongvirae</taxon>
        <taxon>Uroviricota</taxon>
        <taxon>Caudoviricetes</taxon>
        <taxon>Juravirales</taxon>
        <taxon>Yangangviridae</taxon>
        <taxon>Nohelivirus</taxon>
        <taxon>Nohelivirus yangshanense</taxon>
    </lineage>
</organism>
<reference evidence="1 2" key="1">
    <citation type="submission" date="2022-05" db="EMBL/GenBank/DDBJ databases">
        <title>Diverse viruses of marine archaea discovered using metagenomics.</title>
        <authorList>
            <person name="Zhou Y."/>
        </authorList>
    </citation>
    <scope>NUCLEOTIDE SEQUENCE [LARGE SCALE GENOMIC DNA]</scope>
    <source>
        <strain evidence="1">YSH_462411</strain>
    </source>
</reference>
<name>A0A976UAH4_9CAUD</name>
<dbReference type="Proteomes" id="UP001156919">
    <property type="component" value="Segment"/>
</dbReference>
<sequence length="53" mass="6035">MEIKVFGNDAKQIEEGQIFIARKDSVEGRDVVILEPKVIYDKDSCPSYEVDCN</sequence>
<dbReference type="EMBL" id="ON649699">
    <property type="protein sequence ID" value="UVF62313.1"/>
    <property type="molecule type" value="Genomic_DNA"/>
</dbReference>